<sequence length="51" mass="5925">MMYRYYQNGKVTVWDLYNGATELYKADTMDIPALLPQNRAMVGFLSEQFGI</sequence>
<protein>
    <submittedName>
        <fullName evidence="1">Uncharacterized protein</fullName>
    </submittedName>
</protein>
<evidence type="ECO:0000313" key="1">
    <source>
        <dbReference type="EMBL" id="EKC56663.1"/>
    </source>
</evidence>
<reference evidence="1" key="1">
    <citation type="journal article" date="2013" name="Environ. Microbiol.">
        <title>Microbiota from the distal guts of lean and obese adolescents exhibit partial functional redundancy besides clear differences in community structure.</title>
        <authorList>
            <person name="Ferrer M."/>
            <person name="Ruiz A."/>
            <person name="Lanza F."/>
            <person name="Haange S.B."/>
            <person name="Oberbach A."/>
            <person name="Till H."/>
            <person name="Bargiela R."/>
            <person name="Campoy C."/>
            <person name="Segura M.T."/>
            <person name="Richter M."/>
            <person name="von Bergen M."/>
            <person name="Seifert J."/>
            <person name="Suarez A."/>
        </authorList>
    </citation>
    <scope>NUCLEOTIDE SEQUENCE</scope>
</reference>
<accession>K1SGG1</accession>
<dbReference type="AlphaFoldDB" id="K1SGG1"/>
<organism evidence="1">
    <name type="scientific">human gut metagenome</name>
    <dbReference type="NCBI Taxonomy" id="408170"/>
    <lineage>
        <taxon>unclassified sequences</taxon>
        <taxon>metagenomes</taxon>
        <taxon>organismal metagenomes</taxon>
    </lineage>
</organism>
<name>K1SGG1_9ZZZZ</name>
<comment type="caution">
    <text evidence="1">The sequence shown here is derived from an EMBL/GenBank/DDBJ whole genome shotgun (WGS) entry which is preliminary data.</text>
</comment>
<proteinExistence type="predicted"/>
<gene>
    <name evidence="1" type="ORF">OBE_10948</name>
</gene>
<dbReference type="EMBL" id="AJWZ01007527">
    <property type="protein sequence ID" value="EKC56663.1"/>
    <property type="molecule type" value="Genomic_DNA"/>
</dbReference>